<dbReference type="InterPro" id="IPR012816">
    <property type="entry name" value="NADAR"/>
</dbReference>
<dbReference type="InterPro" id="IPR037238">
    <property type="entry name" value="YbiA-like_sf"/>
</dbReference>
<dbReference type="Pfam" id="PF08719">
    <property type="entry name" value="NADAR"/>
    <property type="match status" value="1"/>
</dbReference>
<evidence type="ECO:0000259" key="1">
    <source>
        <dbReference type="Pfam" id="PF08719"/>
    </source>
</evidence>
<dbReference type="Gene3D" id="1.10.357.40">
    <property type="entry name" value="YbiA-like"/>
    <property type="match status" value="1"/>
</dbReference>
<dbReference type="SUPFAM" id="SSF143990">
    <property type="entry name" value="YbiA-like"/>
    <property type="match status" value="1"/>
</dbReference>
<dbReference type="EMBL" id="KM051843">
    <property type="protein sequence ID" value="AII27943.1"/>
    <property type="molecule type" value="Genomic_DNA"/>
</dbReference>
<proteinExistence type="predicted"/>
<dbReference type="CDD" id="cd15457">
    <property type="entry name" value="NADAR"/>
    <property type="match status" value="1"/>
</dbReference>
<organism evidence="2 3">
    <name type="scientific">Bacillus phage Bobb</name>
    <dbReference type="NCBI Taxonomy" id="1527469"/>
    <lineage>
        <taxon>Viruses</taxon>
        <taxon>Duplodnaviria</taxon>
        <taxon>Heunggongvirae</taxon>
        <taxon>Uroviricota</taxon>
        <taxon>Caudoviricetes</taxon>
        <taxon>Herelleviridae</taxon>
        <taxon>Bastillevirinae</taxon>
        <taxon>Agatevirus</taxon>
        <taxon>Agatevirus bobb</taxon>
    </lineage>
</organism>
<sequence>MWEKANLFDAANIADRILAATRPEECKRLGRSRSIPFDEAQWVANREDIYYRVLVNKFRDPKLQKVLLDTKDKTLIEASPFDSIWGVKMDENHPDVENPEKWRGLNLLGKVLESVRAYHRKETTNGKQSC</sequence>
<protein>
    <recommendedName>
        <fullName evidence="1">NADAR domain-containing protein</fullName>
    </recommendedName>
</protein>
<reference evidence="2 3" key="1">
    <citation type="submission" date="2014-06" db="EMBL/GenBank/DDBJ databases">
        <title>Bioinformatic genomic analysis of Bacillus phage Bobb.</title>
        <authorList>
            <person name="Lewis H.M.N."/>
            <person name="Temple L."/>
            <person name="Barth R.N."/>
            <person name="Bowles K.M."/>
            <person name="Churchin D.I."/>
            <person name="Scott-Croshaw C."/>
            <person name="Glasgow G.H."/>
            <person name="Gloe M.W."/>
            <person name="McGough T.M."/>
            <person name="Nutbrown S.A."/>
            <person name="Romulus S.R."/>
            <person name="Sanders K.A.M."/>
            <person name="Diachok C.R."/>
            <person name="Serigano J.P."/>
            <person name="Shin D."/>
            <person name="Suresh M.H."/>
            <person name="Conner A.R.N."/>
            <person name="Korba R.M."/>
            <person name="Livermore R.J."/>
            <person name="Rohlf M.B."/>
            <person name="Utterback S.D."/>
            <person name="Wilson V.E."/>
        </authorList>
    </citation>
    <scope>NUCLEOTIDE SEQUENCE [LARGE SCALE GENOMIC DNA]</scope>
</reference>
<name>A0A076G8N1_9CAUD</name>
<evidence type="ECO:0000313" key="2">
    <source>
        <dbReference type="EMBL" id="AII27943.1"/>
    </source>
</evidence>
<dbReference type="GeneID" id="20283329"/>
<dbReference type="RefSeq" id="YP_009056311.1">
    <property type="nucleotide sequence ID" value="NC_024792.1"/>
</dbReference>
<dbReference type="Proteomes" id="UP000028664">
    <property type="component" value="Segment"/>
</dbReference>
<dbReference type="KEGG" id="vg:20283329"/>
<accession>A0A076G8N1</accession>
<dbReference type="OrthoDB" id="10627at10239"/>
<dbReference type="NCBIfam" id="TIGR02464">
    <property type="entry name" value="ribofla_fusion"/>
    <property type="match status" value="1"/>
</dbReference>
<evidence type="ECO:0000313" key="3">
    <source>
        <dbReference type="Proteomes" id="UP000028664"/>
    </source>
</evidence>
<keyword evidence="3" id="KW-1185">Reference proteome</keyword>
<feature type="domain" description="NADAR" evidence="1">
    <location>
        <begin position="1"/>
        <end position="117"/>
    </location>
</feature>